<dbReference type="Gene3D" id="3.80.10.10">
    <property type="entry name" value="Ribonuclease Inhibitor"/>
    <property type="match status" value="1"/>
</dbReference>
<dbReference type="SUPFAM" id="SSF52047">
    <property type="entry name" value="RNI-like"/>
    <property type="match status" value="1"/>
</dbReference>
<sequence length="350" mass="39753">MAIAECRNLSYLDISRNKQNHLMLGFDCLMKTFTRLEGPTELSRNLQVLRMKHVYCEDSPRFIAMLLLYWCPRLLVFSHSEVWNGLARLCELNCGPKQLCLTRCISIYGFPVRASECDISLLLQCVPKLQSLEVRFGTSASIILVLIILGSTLIDLSCTSYTMPLDFLQYIALLCPNLQSLQLNRVCPCGNDEAAMRRDFENACLDISRNSATPWSNLTDLSMTGGLNSWDYASSSVLKRIVENSYRSLESLTISVISGGLQVLTECFQCGKLNNLKFLCLESAGITPNIILAWLESANSLKVLEIYDSEISEHDQSELNHYIHEKNFDLKLRFKTEFLNLVYRRIVVDL</sequence>
<dbReference type="InterPro" id="IPR032675">
    <property type="entry name" value="LRR_dom_sf"/>
</dbReference>
<protein>
    <recommendedName>
        <fullName evidence="3">F-box/LRR-repeat protein 2</fullName>
    </recommendedName>
</protein>
<comment type="caution">
    <text evidence="1">The sequence shown here is derived from an EMBL/GenBank/DDBJ whole genome shotgun (WGS) entry which is preliminary data.</text>
</comment>
<keyword evidence="2" id="KW-1185">Reference proteome</keyword>
<evidence type="ECO:0000313" key="1">
    <source>
        <dbReference type="EMBL" id="CAK8679332.1"/>
    </source>
</evidence>
<gene>
    <name evidence="1" type="ORF">CVLEPA_LOCUS9580</name>
</gene>
<dbReference type="EMBL" id="CAWYQH010000057">
    <property type="protein sequence ID" value="CAK8679332.1"/>
    <property type="molecule type" value="Genomic_DNA"/>
</dbReference>
<accession>A0ABP0FI34</accession>
<evidence type="ECO:0008006" key="3">
    <source>
        <dbReference type="Google" id="ProtNLM"/>
    </source>
</evidence>
<evidence type="ECO:0000313" key="2">
    <source>
        <dbReference type="Proteomes" id="UP001642483"/>
    </source>
</evidence>
<name>A0ABP0FI34_CLALP</name>
<organism evidence="1 2">
    <name type="scientific">Clavelina lepadiformis</name>
    <name type="common">Light-bulb sea squirt</name>
    <name type="synonym">Ascidia lepadiformis</name>
    <dbReference type="NCBI Taxonomy" id="159417"/>
    <lineage>
        <taxon>Eukaryota</taxon>
        <taxon>Metazoa</taxon>
        <taxon>Chordata</taxon>
        <taxon>Tunicata</taxon>
        <taxon>Ascidiacea</taxon>
        <taxon>Aplousobranchia</taxon>
        <taxon>Clavelinidae</taxon>
        <taxon>Clavelina</taxon>
    </lineage>
</organism>
<dbReference type="Proteomes" id="UP001642483">
    <property type="component" value="Unassembled WGS sequence"/>
</dbReference>
<proteinExistence type="predicted"/>
<reference evidence="1 2" key="1">
    <citation type="submission" date="2024-02" db="EMBL/GenBank/DDBJ databases">
        <authorList>
            <person name="Daric V."/>
            <person name="Darras S."/>
        </authorList>
    </citation>
    <scope>NUCLEOTIDE SEQUENCE [LARGE SCALE GENOMIC DNA]</scope>
</reference>